<evidence type="ECO:0000256" key="7">
    <source>
        <dbReference type="PIRSR" id="PIRSR613078-3"/>
    </source>
</evidence>
<dbReference type="Proteomes" id="UP000245980">
    <property type="component" value="Unassembled WGS sequence"/>
</dbReference>
<reference evidence="9 41" key="16">
    <citation type="journal article" date="2022" name="Front. Cell. Infect. Microbiol.">
        <title>The probiotic and immunomodulation effects of Limosilactobacillus reuteri RGW1 isolated from calf feces.</title>
        <authorList>
            <person name="Huang K."/>
            <person name="Shi W."/>
            <person name="Yang B."/>
            <person name="Wang J."/>
        </authorList>
    </citation>
    <scope>NUCLEOTIDE SEQUENCE [LARGE SCALE GENOMIC DNA]</scope>
    <source>
        <strain evidence="9 41">RGW1</strain>
    </source>
</reference>
<feature type="binding site" evidence="4 6">
    <location>
        <begin position="100"/>
        <end position="103"/>
    </location>
    <ligand>
        <name>substrate</name>
    </ligand>
</feature>
<dbReference type="EMBL" id="WJMV01000002">
    <property type="protein sequence ID" value="MRG74346.1"/>
    <property type="molecule type" value="Genomic_DNA"/>
</dbReference>
<feature type="binding site" evidence="4 6">
    <location>
        <position position="111"/>
    </location>
    <ligand>
        <name>substrate</name>
    </ligand>
</feature>
<keyword evidence="3 4" id="KW-0413">Isomerase</keyword>
<dbReference type="EMBL" id="MWVS01000026">
    <property type="protein sequence ID" value="OPG89142.1"/>
    <property type="molecule type" value="Genomic_DNA"/>
</dbReference>
<evidence type="ECO:0000313" key="10">
    <source>
        <dbReference type="EMBL" id="MRG69923.1"/>
    </source>
</evidence>
<evidence type="ECO:0000313" key="14">
    <source>
        <dbReference type="EMBL" id="NME21406.1"/>
    </source>
</evidence>
<feature type="binding site" evidence="4 6">
    <location>
        <begin position="21"/>
        <end position="28"/>
    </location>
    <ligand>
        <name>substrate</name>
    </ligand>
</feature>
<dbReference type="GeneID" id="77190094"/>
<evidence type="ECO:0000256" key="8">
    <source>
        <dbReference type="RuleBase" id="RU004512"/>
    </source>
</evidence>
<evidence type="ECO:0000313" key="12">
    <source>
        <dbReference type="EMBL" id="MRG88656.1"/>
    </source>
</evidence>
<dbReference type="Gene3D" id="3.40.50.1240">
    <property type="entry name" value="Phosphoglycerate mutase-like"/>
    <property type="match status" value="1"/>
</dbReference>
<evidence type="ECO:0000313" key="22">
    <source>
        <dbReference type="EMBL" id="PWT42803.1"/>
    </source>
</evidence>
<dbReference type="GO" id="GO:0006096">
    <property type="term" value="P:glycolytic process"/>
    <property type="evidence" value="ECO:0007669"/>
    <property type="project" value="UniProtKB-UniRule"/>
</dbReference>
<reference evidence="25" key="12">
    <citation type="submission" date="2019-04" db="EMBL/GenBank/DDBJ databases">
        <authorList>
            <person name="Bisanz J.E."/>
            <person name="Chagwedera N.D."/>
            <person name="Chawla A."/>
            <person name="Turnbaugh P.J."/>
        </authorList>
    </citation>
    <scope>NUCLEOTIDE SEQUENCE</scope>
    <source>
        <strain evidence="25">I8-5</strain>
    </source>
</reference>
<reference evidence="25" key="11">
    <citation type="journal article" date="2019" name="Cell Metab.">
        <title>Nutrient sensing in CD11c cells alters the gut microbiome to regulate food intake and body mass.</title>
        <authorList>
            <person name="Chagwedera N.D."/>
            <person name="Ang Q.Y."/>
            <person name="Bisanz J.E."/>
            <person name="Leong Y.A."/>
            <person name="Ganeshan K."/>
            <person name="Cai J."/>
            <person name="Patterson A.D."/>
            <person name="Turnbaugh P.J."/>
            <person name="Chawla A."/>
        </authorList>
    </citation>
    <scope>NUCLEOTIDE SEQUENCE</scope>
    <source>
        <strain evidence="25">I8-5</strain>
    </source>
</reference>
<evidence type="ECO:0000256" key="1">
    <source>
        <dbReference type="ARBA" id="ARBA00006717"/>
    </source>
</evidence>
<evidence type="ECO:0000313" key="35">
    <source>
        <dbReference type="Proteomes" id="UP000316394"/>
    </source>
</evidence>
<evidence type="ECO:0000313" key="26">
    <source>
        <dbReference type="Proteomes" id="UP000095141"/>
    </source>
</evidence>
<dbReference type="Pfam" id="PF00300">
    <property type="entry name" value="His_Phos_1"/>
    <property type="match status" value="1"/>
</dbReference>
<comment type="similarity">
    <text evidence="1 4">Belongs to the phosphoglycerate mutase family. BPG-dependent PGAM subfamily.</text>
</comment>
<evidence type="ECO:0000313" key="41">
    <source>
        <dbReference type="Proteomes" id="UP001286376"/>
    </source>
</evidence>
<evidence type="ECO:0000313" key="32">
    <source>
        <dbReference type="Proteomes" id="UP000245735"/>
    </source>
</evidence>
<reference evidence="18 30" key="2">
    <citation type="submission" date="2016-09" db="EMBL/GenBank/DDBJ databases">
        <title>Lactobacillus reuteri KLR3005, genome sequencing and assembly.</title>
        <authorList>
            <person name="Lee J.-Y."/>
            <person name="Kim E.B."/>
            <person name="Choi Y.-J."/>
        </authorList>
    </citation>
    <scope>NUCLEOTIDE SEQUENCE [LARGE SCALE GENOMIC DNA]</scope>
    <source>
        <strain evidence="18 30">KLR3005</strain>
    </source>
</reference>
<evidence type="ECO:0000313" key="19">
    <source>
        <dbReference type="EMBL" id="OTA86276.1"/>
    </source>
</evidence>
<reference evidence="19 29" key="3">
    <citation type="submission" date="2016-09" db="EMBL/GenBank/DDBJ databases">
        <title>Lactobacillus reuteri KLR3006, genome sequencing and assembly.</title>
        <authorList>
            <person name="Lee J.-Y."/>
            <person name="Kim E.B."/>
            <person name="Choi Y.-J."/>
        </authorList>
    </citation>
    <scope>NUCLEOTIDE SEQUENCE [LARGE SCALE GENOMIC DNA]</scope>
    <source>
        <strain evidence="19 29">KLR3006</strain>
    </source>
</reference>
<dbReference type="Proteomes" id="UP000194219">
    <property type="component" value="Unassembled WGS sequence"/>
</dbReference>
<gene>
    <name evidence="4" type="primary">gpmA</name>
    <name evidence="17" type="ORF">B5D07_01785</name>
    <name evidence="15" type="ORF">BFD03_04470</name>
    <name evidence="18" type="ORF">BHL82_03415</name>
    <name evidence="19" type="ORF">BHL83_05520</name>
    <name evidence="16" type="ORF">BJI45_06400</name>
    <name evidence="24" type="ORF">C5O77_07660</name>
    <name evidence="20" type="ORF">DB325_01635</name>
    <name evidence="22" type="ORF">DKZ22_02785</name>
    <name evidence="21" type="ORF">DKZ35_01940</name>
    <name evidence="25" type="ORF">E5F87_05190</name>
    <name evidence="23" type="ORF">FOD75_09130</name>
    <name evidence="12" type="ORF">GIX76_01355</name>
    <name evidence="13" type="ORF">GIX77_06445</name>
    <name evidence="11" type="ORF">GIX79_00945</name>
    <name evidence="10" type="ORF">GIX83_08845</name>
    <name evidence="14" type="ORF">HF865_01500</name>
    <name evidence="9" type="ORF">NX099_04975</name>
</gene>
<name>A0A081NRP7_LIMRT</name>
<evidence type="ECO:0000256" key="3">
    <source>
        <dbReference type="ARBA" id="ARBA00023235"/>
    </source>
</evidence>
<dbReference type="EMBL" id="MKQH01000014">
    <property type="protein sequence ID" value="OJI10230.1"/>
    <property type="molecule type" value="Genomic_DNA"/>
</dbReference>
<evidence type="ECO:0000313" key="36">
    <source>
        <dbReference type="Proteomes" id="UP000430985"/>
    </source>
</evidence>
<evidence type="ECO:0000313" key="11">
    <source>
        <dbReference type="EMBL" id="MRG74346.1"/>
    </source>
</evidence>
<dbReference type="Proteomes" id="UP000276940">
    <property type="component" value="Unassembled WGS sequence"/>
</dbReference>
<protein>
    <recommendedName>
        <fullName evidence="4 8">2,3-bisphosphoglycerate-dependent phosphoglycerate mutase</fullName>
        <shortName evidence="4">BPG-dependent PGAM</shortName>
        <shortName evidence="4">PGAM</shortName>
        <shortName evidence="4">Phosphoglyceromutase</shortName>
        <shortName evidence="4">dPGM</shortName>
        <ecNumber evidence="4 8">5.4.2.11</ecNumber>
    </recommendedName>
</protein>
<evidence type="ECO:0000313" key="27">
    <source>
        <dbReference type="Proteomes" id="UP000184174"/>
    </source>
</evidence>
<evidence type="ECO:0000256" key="4">
    <source>
        <dbReference type="HAMAP-Rule" id="MF_01039"/>
    </source>
</evidence>
<dbReference type="InterPro" id="IPR029033">
    <property type="entry name" value="His_PPase_superfam"/>
</dbReference>
<feature type="binding site" evidence="4 6">
    <location>
        <begin position="34"/>
        <end position="35"/>
    </location>
    <ligand>
        <name>substrate</name>
    </ligand>
</feature>
<evidence type="ECO:0000313" key="20">
    <source>
        <dbReference type="EMBL" id="PTV05430.1"/>
    </source>
</evidence>
<reference evidence="16 27" key="4">
    <citation type="submission" date="2016-10" db="EMBL/GenBank/DDBJ databases">
        <title>Genome sequence of Lactobacillus reuteri 121, a source of glucan and fructan exopolysaccharides.</title>
        <authorList>
            <person name="Gangoiti J."/>
            <person name="Lammerts Van Bueren A."/>
            <person name="Dijkhuizen L."/>
        </authorList>
    </citation>
    <scope>NUCLEOTIDE SEQUENCE [LARGE SCALE GENOMIC DNA]</scope>
    <source>
        <strain evidence="16 27">121</strain>
    </source>
</reference>
<dbReference type="PROSITE" id="PS00175">
    <property type="entry name" value="PG_MUTASE"/>
    <property type="match status" value="1"/>
</dbReference>
<dbReference type="EMBL" id="PTLS01000038">
    <property type="protein sequence ID" value="RMX24707.1"/>
    <property type="molecule type" value="Genomic_DNA"/>
</dbReference>
<dbReference type="Proteomes" id="UP001286376">
    <property type="component" value="Unassembled WGS sequence"/>
</dbReference>
<organism evidence="12 38">
    <name type="scientific">Limosilactobacillus reuteri</name>
    <name type="common">Lactobacillus reuteri</name>
    <dbReference type="NCBI Taxonomy" id="1598"/>
    <lineage>
        <taxon>Bacteria</taxon>
        <taxon>Bacillati</taxon>
        <taxon>Bacillota</taxon>
        <taxon>Bacilli</taxon>
        <taxon>Lactobacillales</taxon>
        <taxon>Lactobacillaceae</taxon>
        <taxon>Limosilactobacillus</taxon>
    </lineage>
</organism>
<evidence type="ECO:0000313" key="29">
    <source>
        <dbReference type="Proteomes" id="UP000194219"/>
    </source>
</evidence>
<evidence type="ECO:0000313" key="38">
    <source>
        <dbReference type="Proteomes" id="UP000460207"/>
    </source>
</evidence>
<dbReference type="EMBL" id="WJMX01000008">
    <property type="protein sequence ID" value="MRH80400.1"/>
    <property type="molecule type" value="Genomic_DNA"/>
</dbReference>
<dbReference type="EMBL" id="MIMV01000179">
    <property type="protein sequence ID" value="OTA86276.1"/>
    <property type="molecule type" value="Genomic_DNA"/>
</dbReference>
<evidence type="ECO:0000256" key="5">
    <source>
        <dbReference type="PIRSR" id="PIRSR613078-1"/>
    </source>
</evidence>
<keyword evidence="2 4" id="KW-0324">Glycolysis</keyword>
<dbReference type="EMBL" id="SRKR01000007">
    <property type="protein sequence ID" value="TGB11341.1"/>
    <property type="molecule type" value="Genomic_DNA"/>
</dbReference>
<evidence type="ECO:0000313" key="39">
    <source>
        <dbReference type="Proteomes" id="UP000470878"/>
    </source>
</evidence>
<comment type="caution">
    <text evidence="4">Lacks conserved residue(s) required for the propagation of feature annotation.</text>
</comment>
<dbReference type="Proteomes" id="UP000189795">
    <property type="component" value="Unassembled WGS sequence"/>
</dbReference>
<dbReference type="EC" id="5.4.2.11" evidence="4 8"/>
<evidence type="ECO:0000313" key="16">
    <source>
        <dbReference type="EMBL" id="OJI10230.1"/>
    </source>
</evidence>
<dbReference type="Proteomes" id="UP000430985">
    <property type="component" value="Unassembled WGS sequence"/>
</dbReference>
<feature type="active site" description="Tele-phosphohistidine intermediate" evidence="4 5">
    <location>
        <position position="22"/>
    </location>
</feature>
<dbReference type="Proteomes" id="UP000184174">
    <property type="component" value="Unassembled WGS sequence"/>
</dbReference>
<dbReference type="EMBL" id="CP041676">
    <property type="protein sequence ID" value="QDR73218.1"/>
    <property type="molecule type" value="Genomic_DNA"/>
</dbReference>
<dbReference type="Proteomes" id="UP000095141">
    <property type="component" value="Unassembled WGS sequence"/>
</dbReference>
<reference evidence="9" key="17">
    <citation type="submission" date="2022-08" db="EMBL/GenBank/DDBJ databases">
        <authorList>
            <person name="Huang K."/>
        </authorList>
    </citation>
    <scope>NUCLEOTIDE SEQUENCE</scope>
    <source>
        <strain evidence="9">RGW1</strain>
    </source>
</reference>
<dbReference type="Proteomes" id="UP000470878">
    <property type="component" value="Unassembled WGS sequence"/>
</dbReference>
<dbReference type="EMBL" id="MCNS01000007">
    <property type="protein sequence ID" value="OCX48322.1"/>
    <property type="molecule type" value="Genomic_DNA"/>
</dbReference>
<dbReference type="Proteomes" id="UP000244083">
    <property type="component" value="Unassembled WGS sequence"/>
</dbReference>
<dbReference type="CDD" id="cd07067">
    <property type="entry name" value="HP_PGM_like"/>
    <property type="match status" value="1"/>
</dbReference>
<proteinExistence type="inferred from homology"/>
<dbReference type="SMART" id="SM00855">
    <property type="entry name" value="PGAM"/>
    <property type="match status" value="1"/>
</dbReference>
<evidence type="ECO:0000313" key="9">
    <source>
        <dbReference type="EMBL" id="MDV8946760.1"/>
    </source>
</evidence>
<reference evidence="36 37" key="14">
    <citation type="submission" date="2019-11" db="EMBL/GenBank/DDBJ databases">
        <title>Draft genome sequence of 12 host-associated Lactobacillus reuteri rodent strains.</title>
        <authorList>
            <person name="Zhang S."/>
            <person name="Ozcam M."/>
            <person name="Van Pijkeren J.P."/>
        </authorList>
    </citation>
    <scope>NUCLEOTIDE SEQUENCE [LARGE SCALE GENOMIC DNA]</scope>
    <source>
        <strain evidence="11 37">6799jm-1</strain>
        <strain evidence="13 39">CR</strain>
        <strain evidence="12 38">N4I</strain>
        <strain evidence="10 36">Rat19</strain>
    </source>
</reference>
<dbReference type="EMBL" id="QAZN01000001">
    <property type="protein sequence ID" value="PTV05430.1"/>
    <property type="molecule type" value="Genomic_DNA"/>
</dbReference>
<dbReference type="EMBL" id="QGHV01000006">
    <property type="protein sequence ID" value="PWT38213.1"/>
    <property type="molecule type" value="Genomic_DNA"/>
</dbReference>
<dbReference type="EMBL" id="WJNE01000031">
    <property type="protein sequence ID" value="MRG69923.1"/>
    <property type="molecule type" value="Genomic_DNA"/>
</dbReference>
<dbReference type="EMBL" id="MIMU01000172">
    <property type="protein sequence ID" value="OTA80416.1"/>
    <property type="molecule type" value="Genomic_DNA"/>
</dbReference>
<dbReference type="HAMAP" id="MF_01039">
    <property type="entry name" value="PGAM_GpmA"/>
    <property type="match status" value="1"/>
</dbReference>
<dbReference type="OrthoDB" id="9781415at2"/>
<dbReference type="Proteomes" id="UP000452188">
    <property type="component" value="Unassembled WGS sequence"/>
</dbReference>
<dbReference type="Proteomes" id="UP000460207">
    <property type="component" value="Unassembled WGS sequence"/>
</dbReference>
<comment type="pathway">
    <text evidence="4 8">Carbohydrate degradation; glycolysis; pyruvate from D-glyceraldehyde 3-phosphate: step 3/5.</text>
</comment>
<evidence type="ECO:0000256" key="2">
    <source>
        <dbReference type="ARBA" id="ARBA00023152"/>
    </source>
</evidence>
<evidence type="ECO:0000313" key="34">
    <source>
        <dbReference type="Proteomes" id="UP000276940"/>
    </source>
</evidence>
<dbReference type="SUPFAM" id="SSF53254">
    <property type="entry name" value="Phosphoglycerate mutase-like"/>
    <property type="match status" value="1"/>
</dbReference>
<dbReference type="Proteomes" id="UP000316394">
    <property type="component" value="Chromosome"/>
</dbReference>
<reference evidence="24 34" key="8">
    <citation type="journal article" date="2018" name="J Appl Environ Microbiol">
        <title>The gut symbionts Lactobacillus reuteri R2lc and 2010 encode a polyketide synthase cluster that activates the mammalian aryl-hydrocarbon receptor.</title>
        <authorList>
            <person name="Ozcam M."/>
            <person name="Roos S."/>
            <person name="Van Pijkeren J.P."/>
        </authorList>
    </citation>
    <scope>NUCLEOTIDE SEQUENCE [LARGE SCALE GENOMIC DNA]</scope>
    <source>
        <strain evidence="24 34">R2lc</strain>
    </source>
</reference>
<feature type="binding site" evidence="4 6">
    <location>
        <position position="73"/>
    </location>
    <ligand>
        <name>substrate</name>
    </ligand>
</feature>
<evidence type="ECO:0000313" key="25">
    <source>
        <dbReference type="EMBL" id="TGB11341.1"/>
    </source>
</evidence>
<evidence type="ECO:0000313" key="33">
    <source>
        <dbReference type="Proteomes" id="UP000245980"/>
    </source>
</evidence>
<dbReference type="EMBL" id="JAOTNP010000022">
    <property type="protein sequence ID" value="MDV8946760.1"/>
    <property type="molecule type" value="Genomic_DNA"/>
</dbReference>
<reference evidence="17 28" key="5">
    <citation type="submission" date="2017-03" db="EMBL/GenBank/DDBJ databases">
        <title>Antibiotic resistance of probiotic microorganisms.</title>
        <authorList>
            <person name="Sanudo A.I."/>
            <person name="Olivares M."/>
            <person name="Banuelos O."/>
        </authorList>
    </citation>
    <scope>NUCLEOTIDE SEQUENCE [LARGE SCALE GENOMIC DNA]</scope>
    <source>
        <strain evidence="17 28">CECT8605</strain>
    </source>
</reference>
<reference evidence="23 35" key="13">
    <citation type="submission" date="2019-07" db="EMBL/GenBank/DDBJ databases">
        <title>Gastrointestinal microbiota of Peromyscus leucopus, the white-footed mouse.</title>
        <authorList>
            <person name="Milovic A."/>
            <person name="Bassam K."/>
            <person name="Barbour A.G."/>
        </authorList>
    </citation>
    <scope>NUCLEOTIDE SEQUENCE [LARGE SCALE GENOMIC DNA]</scope>
    <source>
        <strain evidence="23 35">LL7</strain>
    </source>
</reference>
<accession>A0A081NRP7</accession>
<evidence type="ECO:0000313" key="28">
    <source>
        <dbReference type="Proteomes" id="UP000189795"/>
    </source>
</evidence>
<comment type="catalytic activity">
    <reaction evidence="4 8">
        <text>(2R)-2-phosphoglycerate = (2R)-3-phosphoglycerate</text>
        <dbReference type="Rhea" id="RHEA:15901"/>
        <dbReference type="ChEBI" id="CHEBI:58272"/>
        <dbReference type="ChEBI" id="CHEBI:58289"/>
        <dbReference type="EC" id="5.4.2.11"/>
    </reaction>
</comment>
<keyword evidence="4" id="KW-0312">Gluconeogenesis</keyword>
<feature type="active site" description="Proton donor/acceptor" evidence="4 5">
    <location>
        <position position="100"/>
    </location>
</feature>
<reference evidence="20" key="7">
    <citation type="journal article" date="2018" name="Genome Announc.">
        <title>Fifty-Six Draft Genome Sequences of 10 Lactobacillus Species from 22 Commercial Dietary Supplements.</title>
        <authorList>
            <person name="Gangiredla J."/>
            <person name="Barnaba T.J."/>
            <person name="Mammel M.K."/>
            <person name="Lacher D.W."/>
            <person name="Elkins C.A."/>
            <person name="Lampel K.A."/>
            <person name="Whitehouse C.A."/>
            <person name="Tartera C."/>
        </authorList>
    </citation>
    <scope>NUCLEOTIDE SEQUENCE</scope>
    <source>
        <strain evidence="20">DS12_10</strain>
    </source>
</reference>
<dbReference type="AlphaFoldDB" id="A0A081NRP7"/>
<reference evidence="32 33" key="6">
    <citation type="journal article" date="2018" name="Front. Microbiol.">
        <title>Comparative Genomics of the Herbivore Gut Symbiont Lactobacillus reuteri Reveals Genetic Diversity and Lifestyle Adaptation.</title>
        <authorList>
            <person name="Zhao J."/>
        </authorList>
    </citation>
    <scope>NUCLEOTIDE SEQUENCE [LARGE SCALE GENOMIC DNA]</scope>
    <source>
        <strain evidence="22 33">LR10</strain>
        <strain evidence="32">LR9</strain>
    </source>
</reference>
<dbReference type="InterPro" id="IPR001345">
    <property type="entry name" value="PG/BPGM_mutase_AS"/>
</dbReference>
<evidence type="ECO:0000313" key="31">
    <source>
        <dbReference type="Proteomes" id="UP000244083"/>
    </source>
</evidence>
<dbReference type="GO" id="GO:0004619">
    <property type="term" value="F:phosphoglycerate mutase activity"/>
    <property type="evidence" value="ECO:0007669"/>
    <property type="project" value="UniProtKB-UniRule"/>
</dbReference>
<sequence length="249" mass="28943">MRYYKIVAKGSEKMAELVIVRHGQSQANRDNIFTGWTDVPLTPKGIEQGELVGKELLRLGIQFSDAYTSYMERAIMTTNIILEEINQLYIPVHKTWRLNERHYGALSGRNKDEVKKEIGAEQLHKWRRGFKDLPPQLKERQHDRRYDRLGVKIPLSESLEMTLQRLLPYWQDHIAPRLIDGHNQLIVAHGSSLRALIKYLDGISDDDIDKVEVPNGKPILYRFDDHLNVIKKTFITMDGEIDDNTRISK</sequence>
<dbReference type="PANTHER" id="PTHR11931">
    <property type="entry name" value="PHOSPHOGLYCERATE MUTASE"/>
    <property type="match status" value="1"/>
</dbReference>
<evidence type="ECO:0000313" key="21">
    <source>
        <dbReference type="EMBL" id="PWT38213.1"/>
    </source>
</evidence>
<dbReference type="RefSeq" id="WP_003667318.1">
    <property type="nucleotide sequence ID" value="NZ_CABFNG010000034.1"/>
</dbReference>
<evidence type="ECO:0000313" key="24">
    <source>
        <dbReference type="EMBL" id="RMX24707.1"/>
    </source>
</evidence>
<dbReference type="Proteomes" id="UP000194286">
    <property type="component" value="Unassembled WGS sequence"/>
</dbReference>
<dbReference type="EMBL" id="JABAFN010000002">
    <property type="protein sequence ID" value="NME21406.1"/>
    <property type="molecule type" value="Genomic_DNA"/>
</dbReference>
<dbReference type="InterPro" id="IPR005952">
    <property type="entry name" value="Phosphogly_mut1"/>
</dbReference>
<evidence type="ECO:0000313" key="37">
    <source>
        <dbReference type="Proteomes" id="UP000452188"/>
    </source>
</evidence>
<evidence type="ECO:0000313" key="30">
    <source>
        <dbReference type="Proteomes" id="UP000194286"/>
    </source>
</evidence>
<feature type="binding site" evidence="4 6">
    <location>
        <begin position="127"/>
        <end position="128"/>
    </location>
    <ligand>
        <name>substrate</name>
    </ligand>
</feature>
<dbReference type="PATRIC" id="fig|1598.92.peg.261"/>
<comment type="function">
    <text evidence="4 8">Catalyzes the interconversion of 2-phosphoglycerate and 3-phosphoglycerate.</text>
</comment>
<evidence type="ECO:0000313" key="17">
    <source>
        <dbReference type="EMBL" id="OPG89142.1"/>
    </source>
</evidence>
<reference evidence="31" key="9">
    <citation type="submission" date="2018-04" db="EMBL/GenBank/DDBJ databases">
        <title>Draft Genome Sequences of 10 Lactobacillus Species from 22 Commercial Probiotic Products.</title>
        <authorList>
            <person name="Gangiredla J."/>
            <person name="Barnaba T.J."/>
            <person name="Mammel M.K."/>
            <person name="Lacher D.W."/>
            <person name="Elkins C.A."/>
            <person name="Lampel K.A."/>
            <person name="Whitehouse C.A."/>
            <person name="Tartera C."/>
        </authorList>
    </citation>
    <scope>NUCLEOTIDE SEQUENCE [LARGE SCALE GENOMIC DNA]</scope>
    <source>
        <strain evidence="31">DS12_10</strain>
    </source>
</reference>
<evidence type="ECO:0000256" key="6">
    <source>
        <dbReference type="PIRSR" id="PIRSR613078-2"/>
    </source>
</evidence>
<dbReference type="InterPro" id="IPR013078">
    <property type="entry name" value="His_Pase_superF_clade-1"/>
</dbReference>
<dbReference type="GO" id="GO:0006094">
    <property type="term" value="P:gluconeogenesis"/>
    <property type="evidence" value="ECO:0007669"/>
    <property type="project" value="UniProtKB-UniRule"/>
</dbReference>
<evidence type="ECO:0000313" key="40">
    <source>
        <dbReference type="Proteomes" id="UP000587270"/>
    </source>
</evidence>
<dbReference type="EMBL" id="QGHT01000006">
    <property type="protein sequence ID" value="PWT42803.1"/>
    <property type="molecule type" value="Genomic_DNA"/>
</dbReference>
<dbReference type="Proteomes" id="UP000297521">
    <property type="component" value="Unassembled WGS sequence"/>
</dbReference>
<reference evidence="15 26" key="1">
    <citation type="submission" date="2016-08" db="EMBL/GenBank/DDBJ databases">
        <title>Probiotic bacterium isolated from chicken gut.</title>
        <authorList>
            <person name="Levy J.L."/>
            <person name="Hassan H.M."/>
            <person name="Mendoza M.A."/>
        </authorList>
    </citation>
    <scope>NUCLEOTIDE SEQUENCE [LARGE SCALE GENOMIC DNA]</scope>
    <source>
        <strain evidence="15 26">P43</strain>
    </source>
</reference>
<evidence type="ECO:0000313" key="13">
    <source>
        <dbReference type="EMBL" id="MRH80400.1"/>
    </source>
</evidence>
<reference evidence="14 40" key="15">
    <citation type="submission" date="2020-04" db="EMBL/GenBank/DDBJ databases">
        <authorList>
            <person name="Hitch T.C.A."/>
            <person name="Wylensek D."/>
            <person name="Clavel T."/>
        </authorList>
    </citation>
    <scope>NUCLEOTIDE SEQUENCE [LARGE SCALE GENOMIC DNA]</scope>
    <source>
        <strain evidence="14 40">WCA-386-APC-4I</strain>
    </source>
</reference>
<evidence type="ECO:0000313" key="23">
    <source>
        <dbReference type="EMBL" id="QDR73218.1"/>
    </source>
</evidence>
<feature type="site" description="Transition state stabilizer" evidence="4 7">
    <location>
        <position position="189"/>
    </location>
</feature>
<dbReference type="Proteomes" id="UP000245735">
    <property type="component" value="Unassembled WGS sequence"/>
</dbReference>
<dbReference type="NCBIfam" id="TIGR01258">
    <property type="entry name" value="pgm_1"/>
    <property type="match status" value="1"/>
</dbReference>
<evidence type="ECO:0000313" key="18">
    <source>
        <dbReference type="EMBL" id="OTA80416.1"/>
    </source>
</evidence>
<dbReference type="Proteomes" id="UP000587270">
    <property type="component" value="Unassembled WGS sequence"/>
</dbReference>
<dbReference type="EMBL" id="WJND01000002">
    <property type="protein sequence ID" value="MRG88656.1"/>
    <property type="molecule type" value="Genomic_DNA"/>
</dbReference>
<evidence type="ECO:0000313" key="15">
    <source>
        <dbReference type="EMBL" id="OCX48322.1"/>
    </source>
</evidence>
<dbReference type="UniPathway" id="UPA00109">
    <property type="reaction ID" value="UER00186"/>
</dbReference>
<reference evidence="21" key="10">
    <citation type="submission" date="2018-05" db="EMBL/GenBank/DDBJ databases">
        <authorList>
            <person name="Peng X.Y."/>
            <person name="Xu Y.F."/>
            <person name="Luo D."/>
            <person name="Yu J."/>
            <person name="Gu J.Y."/>
        </authorList>
    </citation>
    <scope>NUCLEOTIDE SEQUENCE</scope>
    <source>
        <strain evidence="22">LR10</strain>
        <strain evidence="21">LR9</strain>
    </source>
</reference>